<protein>
    <submittedName>
        <fullName evidence="1">Uncharacterized protein</fullName>
    </submittedName>
</protein>
<dbReference type="AlphaFoldDB" id="A0A812ITT4"/>
<comment type="caution">
    <text evidence="1">The sequence shown here is derived from an EMBL/GenBank/DDBJ whole genome shotgun (WGS) entry which is preliminary data.</text>
</comment>
<sequence length="123" mass="14121">MPSSPDTEVQELLSDVVCEHRVLCFHDARRGMWAFSREHLWMTMKNPGAHHNHQEVLEVKDFRLTSATVLSRDQAAAQIFQGNLDVVKLIERKAEALVDRWLAWFRSETTDLAAWDGSVSVDM</sequence>
<organism evidence="1 2">
    <name type="scientific">Symbiodinium pilosum</name>
    <name type="common">Dinoflagellate</name>
    <dbReference type="NCBI Taxonomy" id="2952"/>
    <lineage>
        <taxon>Eukaryota</taxon>
        <taxon>Sar</taxon>
        <taxon>Alveolata</taxon>
        <taxon>Dinophyceae</taxon>
        <taxon>Suessiales</taxon>
        <taxon>Symbiodiniaceae</taxon>
        <taxon>Symbiodinium</taxon>
    </lineage>
</organism>
<name>A0A812ITT4_SYMPI</name>
<accession>A0A812ITT4</accession>
<keyword evidence="2" id="KW-1185">Reference proteome</keyword>
<gene>
    <name evidence="1" type="ORF">SPIL2461_LOCUS855</name>
</gene>
<evidence type="ECO:0000313" key="1">
    <source>
        <dbReference type="EMBL" id="CAE7174681.1"/>
    </source>
</evidence>
<evidence type="ECO:0000313" key="2">
    <source>
        <dbReference type="Proteomes" id="UP000649617"/>
    </source>
</evidence>
<proteinExistence type="predicted"/>
<reference evidence="1" key="1">
    <citation type="submission" date="2021-02" db="EMBL/GenBank/DDBJ databases">
        <authorList>
            <person name="Dougan E. K."/>
            <person name="Rhodes N."/>
            <person name="Thang M."/>
            <person name="Chan C."/>
        </authorList>
    </citation>
    <scope>NUCLEOTIDE SEQUENCE</scope>
</reference>
<dbReference type="EMBL" id="CAJNIZ010000780">
    <property type="protein sequence ID" value="CAE7174681.1"/>
    <property type="molecule type" value="Genomic_DNA"/>
</dbReference>
<dbReference type="Proteomes" id="UP000649617">
    <property type="component" value="Unassembled WGS sequence"/>
</dbReference>